<protein>
    <recommendedName>
        <fullName evidence="4">Transglycosylase associated protein</fullName>
    </recommendedName>
</protein>
<name>A0A285GTL7_9ACTN</name>
<organism evidence="2 3">
    <name type="scientific">Paractinoplanes atraurantiacus</name>
    <dbReference type="NCBI Taxonomy" id="1036182"/>
    <lineage>
        <taxon>Bacteria</taxon>
        <taxon>Bacillati</taxon>
        <taxon>Actinomycetota</taxon>
        <taxon>Actinomycetes</taxon>
        <taxon>Micromonosporales</taxon>
        <taxon>Micromonosporaceae</taxon>
        <taxon>Paractinoplanes</taxon>
    </lineage>
</organism>
<proteinExistence type="predicted"/>
<accession>A0A285GTL7</accession>
<sequence>MTVSSLVTALAVGAALGLGGRWIGPARRGTPFWVPLAVAVGAAMLATVVARLAGIDTVGVTVVEVVLQVVFAAIGVAFVAATGDRRYDNAGRSR</sequence>
<gene>
    <name evidence="2" type="ORF">SAMN05421748_102384</name>
</gene>
<evidence type="ECO:0000313" key="3">
    <source>
        <dbReference type="Proteomes" id="UP000219612"/>
    </source>
</evidence>
<keyword evidence="3" id="KW-1185">Reference proteome</keyword>
<reference evidence="2 3" key="1">
    <citation type="submission" date="2017-09" db="EMBL/GenBank/DDBJ databases">
        <authorList>
            <person name="Ehlers B."/>
            <person name="Leendertz F.H."/>
        </authorList>
    </citation>
    <scope>NUCLEOTIDE SEQUENCE [LARGE SCALE GENOMIC DNA]</scope>
    <source>
        <strain evidence="2 3">CGMCC 4.6857</strain>
    </source>
</reference>
<evidence type="ECO:0000313" key="2">
    <source>
        <dbReference type="EMBL" id="SNY25661.1"/>
    </source>
</evidence>
<feature type="transmembrane region" description="Helical" evidence="1">
    <location>
        <begin position="6"/>
        <end position="24"/>
    </location>
</feature>
<dbReference type="Proteomes" id="UP000219612">
    <property type="component" value="Unassembled WGS sequence"/>
</dbReference>
<keyword evidence="1" id="KW-0812">Transmembrane</keyword>
<dbReference type="OrthoDB" id="3298880at2"/>
<feature type="transmembrane region" description="Helical" evidence="1">
    <location>
        <begin position="31"/>
        <end position="53"/>
    </location>
</feature>
<dbReference type="RefSeq" id="WP_097319124.1">
    <property type="nucleotide sequence ID" value="NZ_OBDY01000002.1"/>
</dbReference>
<dbReference type="AlphaFoldDB" id="A0A285GTL7"/>
<evidence type="ECO:0008006" key="4">
    <source>
        <dbReference type="Google" id="ProtNLM"/>
    </source>
</evidence>
<feature type="transmembrane region" description="Helical" evidence="1">
    <location>
        <begin position="65"/>
        <end position="83"/>
    </location>
</feature>
<dbReference type="EMBL" id="OBDY01000002">
    <property type="protein sequence ID" value="SNY25661.1"/>
    <property type="molecule type" value="Genomic_DNA"/>
</dbReference>
<evidence type="ECO:0000256" key="1">
    <source>
        <dbReference type="SAM" id="Phobius"/>
    </source>
</evidence>
<keyword evidence="1" id="KW-0472">Membrane</keyword>
<keyword evidence="1" id="KW-1133">Transmembrane helix</keyword>